<dbReference type="Pfam" id="PF13412">
    <property type="entry name" value="HTH_24"/>
    <property type="match status" value="1"/>
</dbReference>
<evidence type="ECO:0008006" key="2">
    <source>
        <dbReference type="Google" id="ProtNLM"/>
    </source>
</evidence>
<organism evidence="1">
    <name type="scientific">marine sediment metagenome</name>
    <dbReference type="NCBI Taxonomy" id="412755"/>
    <lineage>
        <taxon>unclassified sequences</taxon>
        <taxon>metagenomes</taxon>
        <taxon>ecological metagenomes</taxon>
    </lineage>
</organism>
<dbReference type="Gene3D" id="1.10.10.10">
    <property type="entry name" value="Winged helix-like DNA-binding domain superfamily/Winged helix DNA-binding domain"/>
    <property type="match status" value="1"/>
</dbReference>
<evidence type="ECO:0000313" key="1">
    <source>
        <dbReference type="EMBL" id="KKM66382.1"/>
    </source>
</evidence>
<dbReference type="InterPro" id="IPR036390">
    <property type="entry name" value="WH_DNA-bd_sf"/>
</dbReference>
<dbReference type="AlphaFoldDB" id="A0A0F9MB58"/>
<reference evidence="1" key="1">
    <citation type="journal article" date="2015" name="Nature">
        <title>Complex archaea that bridge the gap between prokaryotes and eukaryotes.</title>
        <authorList>
            <person name="Spang A."/>
            <person name="Saw J.H."/>
            <person name="Jorgensen S.L."/>
            <person name="Zaremba-Niedzwiedzka K."/>
            <person name="Martijn J."/>
            <person name="Lind A.E."/>
            <person name="van Eijk R."/>
            <person name="Schleper C."/>
            <person name="Guy L."/>
            <person name="Ettema T.J."/>
        </authorList>
    </citation>
    <scope>NUCLEOTIDE SEQUENCE</scope>
</reference>
<protein>
    <recommendedName>
        <fullName evidence="2">Winged helix-turn-helix domain-containing protein</fullName>
    </recommendedName>
</protein>
<dbReference type="EMBL" id="LAZR01010544">
    <property type="protein sequence ID" value="KKM66382.1"/>
    <property type="molecule type" value="Genomic_DNA"/>
</dbReference>
<gene>
    <name evidence="1" type="ORF">LCGC14_1481740</name>
</gene>
<comment type="caution">
    <text evidence="1">The sequence shown here is derived from an EMBL/GenBank/DDBJ whole genome shotgun (WGS) entry which is preliminary data.</text>
</comment>
<sequence>MANVVRRKRAFENKWVLYELISKNPGISIYELAKKKDWTPGKVEHYVKKLLKDGMIDNSTEVVNGRNKRRLRAKKMEHFINWDKIKELKKPPNNNE</sequence>
<name>A0A0F9MB58_9ZZZZ</name>
<dbReference type="SUPFAM" id="SSF46785">
    <property type="entry name" value="Winged helix' DNA-binding domain"/>
    <property type="match status" value="1"/>
</dbReference>
<proteinExistence type="predicted"/>
<accession>A0A0F9MB58</accession>
<dbReference type="InterPro" id="IPR036388">
    <property type="entry name" value="WH-like_DNA-bd_sf"/>
</dbReference>